<sequence>MEPGVAAPFTVASSNNNNNDVEEIEISEVANGSYREEAGGEDGGKGETPPGGWKTAFILLGNQALATLAFFGVGVNLVLFLTRVMVQDSADAANSVSKWTGTVYICSLLGAFLSDSYWGRYRTCTVFQMIFVVGLGLLSLGTWRFLIKPEGCGDEKTECRKPSRTGVSIFYLSIYLVALGYGGHQPTLATFGADQFDDKKQEHRGSREAFFCYFYFALNVGSLFSNTLLVYFENSGMWTTGFIISLGSALVALVSFVAGFRRYRYVDPCGNPVVRVAQVFVAATRKCKLNPAQADDLHEVDGPESAIRGSRKIMHSQDFAFMDKAATKMPTDENGSEEKNNWRLCTVTQVEEAKCVLRMLPVWLCTIIYSVVFTQMASLFVEQGDVMNSKIGKFHLPAASMSVFDISSVLLCTGIYRQFLVPWAGRLSGNPKGLSELQRMGVGLIIGMLSMLAAGATEIERLKHVIPGEKISSLSIFWQIPQYVLVGASEVFMYVGQLDFFNGQAPDGIKSFGSSLCMASISLGNYVSSMLVYMVMGITAKGERPGWIPNNLNDGHMDRFFFLLAVLTALDFVLYLFCSRWYKGINLDETSDMQGQQGEDLQLDSKV</sequence>
<dbReference type="InterPro" id="IPR000109">
    <property type="entry name" value="POT_fam"/>
</dbReference>
<evidence type="ECO:0000256" key="1">
    <source>
        <dbReference type="ARBA" id="ARBA00004141"/>
    </source>
</evidence>
<name>A0ABU6RLA0_9FABA</name>
<comment type="caution">
    <text evidence="7">The sequence shown here is derived from an EMBL/GenBank/DDBJ whole genome shotgun (WGS) entry which is preliminary data.</text>
</comment>
<feature type="transmembrane region" description="Helical" evidence="6">
    <location>
        <begin position="396"/>
        <end position="416"/>
    </location>
</feature>
<keyword evidence="5 6" id="KW-0472">Membrane</keyword>
<feature type="transmembrane region" description="Helical" evidence="6">
    <location>
        <begin position="238"/>
        <end position="258"/>
    </location>
</feature>
<protein>
    <recommendedName>
        <fullName evidence="9">Protein NRT1/ PTR FAMILY 7.1</fullName>
    </recommendedName>
</protein>
<feature type="transmembrane region" description="Helical" evidence="6">
    <location>
        <begin position="126"/>
        <end position="146"/>
    </location>
</feature>
<dbReference type="Proteomes" id="UP001341840">
    <property type="component" value="Unassembled WGS sequence"/>
</dbReference>
<evidence type="ECO:0008006" key="9">
    <source>
        <dbReference type="Google" id="ProtNLM"/>
    </source>
</evidence>
<dbReference type="CDD" id="cd17419">
    <property type="entry name" value="MFS_NPF7"/>
    <property type="match status" value="1"/>
</dbReference>
<organism evidence="7 8">
    <name type="scientific">Stylosanthes scabra</name>
    <dbReference type="NCBI Taxonomy" id="79078"/>
    <lineage>
        <taxon>Eukaryota</taxon>
        <taxon>Viridiplantae</taxon>
        <taxon>Streptophyta</taxon>
        <taxon>Embryophyta</taxon>
        <taxon>Tracheophyta</taxon>
        <taxon>Spermatophyta</taxon>
        <taxon>Magnoliopsida</taxon>
        <taxon>eudicotyledons</taxon>
        <taxon>Gunneridae</taxon>
        <taxon>Pentapetalae</taxon>
        <taxon>rosids</taxon>
        <taxon>fabids</taxon>
        <taxon>Fabales</taxon>
        <taxon>Fabaceae</taxon>
        <taxon>Papilionoideae</taxon>
        <taxon>50 kb inversion clade</taxon>
        <taxon>dalbergioids sensu lato</taxon>
        <taxon>Dalbergieae</taxon>
        <taxon>Pterocarpus clade</taxon>
        <taxon>Stylosanthes</taxon>
    </lineage>
</organism>
<evidence type="ECO:0000256" key="5">
    <source>
        <dbReference type="ARBA" id="ARBA00023136"/>
    </source>
</evidence>
<keyword evidence="3 6" id="KW-0812">Transmembrane</keyword>
<feature type="transmembrane region" description="Helical" evidence="6">
    <location>
        <begin position="96"/>
        <end position="114"/>
    </location>
</feature>
<feature type="transmembrane region" description="Helical" evidence="6">
    <location>
        <begin position="516"/>
        <end position="540"/>
    </location>
</feature>
<dbReference type="EMBL" id="JASCZI010030805">
    <property type="protein sequence ID" value="MED6124882.1"/>
    <property type="molecule type" value="Genomic_DNA"/>
</dbReference>
<keyword evidence="4 6" id="KW-1133">Transmembrane helix</keyword>
<feature type="transmembrane region" description="Helical" evidence="6">
    <location>
        <begin position="560"/>
        <end position="578"/>
    </location>
</feature>
<dbReference type="InterPro" id="IPR036259">
    <property type="entry name" value="MFS_trans_sf"/>
</dbReference>
<feature type="transmembrane region" description="Helical" evidence="6">
    <location>
        <begin position="360"/>
        <end position="381"/>
    </location>
</feature>
<proteinExistence type="inferred from homology"/>
<evidence type="ECO:0000256" key="4">
    <source>
        <dbReference type="ARBA" id="ARBA00022989"/>
    </source>
</evidence>
<evidence type="ECO:0000313" key="8">
    <source>
        <dbReference type="Proteomes" id="UP001341840"/>
    </source>
</evidence>
<dbReference type="PANTHER" id="PTHR11654">
    <property type="entry name" value="OLIGOPEPTIDE TRANSPORTER-RELATED"/>
    <property type="match status" value="1"/>
</dbReference>
<comment type="similarity">
    <text evidence="2">Belongs to the major facilitator superfamily. Proton-dependent oligopeptide transporter (POT/PTR) (TC 2.A.17) family.</text>
</comment>
<dbReference type="Gene3D" id="1.20.1250.20">
    <property type="entry name" value="MFS general substrate transporter like domains"/>
    <property type="match status" value="1"/>
</dbReference>
<evidence type="ECO:0000256" key="6">
    <source>
        <dbReference type="SAM" id="Phobius"/>
    </source>
</evidence>
<evidence type="ECO:0000313" key="7">
    <source>
        <dbReference type="EMBL" id="MED6124882.1"/>
    </source>
</evidence>
<evidence type="ECO:0000256" key="2">
    <source>
        <dbReference type="ARBA" id="ARBA00005982"/>
    </source>
</evidence>
<feature type="transmembrane region" description="Helical" evidence="6">
    <location>
        <begin position="210"/>
        <end position="232"/>
    </location>
</feature>
<accession>A0ABU6RLA0</accession>
<keyword evidence="8" id="KW-1185">Reference proteome</keyword>
<feature type="transmembrane region" description="Helical" evidence="6">
    <location>
        <begin position="64"/>
        <end position="84"/>
    </location>
</feature>
<evidence type="ECO:0000256" key="3">
    <source>
        <dbReference type="ARBA" id="ARBA00022692"/>
    </source>
</evidence>
<dbReference type="Pfam" id="PF00854">
    <property type="entry name" value="PTR2"/>
    <property type="match status" value="1"/>
</dbReference>
<gene>
    <name evidence="7" type="ORF">PIB30_063138</name>
</gene>
<reference evidence="7 8" key="1">
    <citation type="journal article" date="2023" name="Plants (Basel)">
        <title>Bridging the Gap: Combining Genomics and Transcriptomics Approaches to Understand Stylosanthes scabra, an Orphan Legume from the Brazilian Caatinga.</title>
        <authorList>
            <person name="Ferreira-Neto J.R.C."/>
            <person name="da Silva M.D."/>
            <person name="Binneck E."/>
            <person name="de Melo N.F."/>
            <person name="da Silva R.H."/>
            <person name="de Melo A.L.T.M."/>
            <person name="Pandolfi V."/>
            <person name="Bustamante F.O."/>
            <person name="Brasileiro-Vidal A.C."/>
            <person name="Benko-Iseppon A.M."/>
        </authorList>
    </citation>
    <scope>NUCLEOTIDE SEQUENCE [LARGE SCALE GENOMIC DNA]</scope>
    <source>
        <tissue evidence="7">Leaves</tissue>
    </source>
</reference>
<comment type="subcellular location">
    <subcellularLocation>
        <location evidence="1">Membrane</location>
        <topology evidence="1">Multi-pass membrane protein</topology>
    </subcellularLocation>
</comment>
<dbReference type="SUPFAM" id="SSF103473">
    <property type="entry name" value="MFS general substrate transporter"/>
    <property type="match status" value="1"/>
</dbReference>